<dbReference type="GO" id="GO:0005524">
    <property type="term" value="F:ATP binding"/>
    <property type="evidence" value="ECO:0007669"/>
    <property type="project" value="UniProtKB-UniRule"/>
</dbReference>
<evidence type="ECO:0000256" key="6">
    <source>
        <dbReference type="ARBA" id="ARBA00022741"/>
    </source>
</evidence>
<dbReference type="PANTHER" id="PTHR43209">
    <property type="entry name" value="TRNA SULFURTRANSFERASE"/>
    <property type="match status" value="1"/>
</dbReference>
<dbReference type="AlphaFoldDB" id="A0A1X7NP64"/>
<dbReference type="GO" id="GO:0000049">
    <property type="term" value="F:tRNA binding"/>
    <property type="evidence" value="ECO:0007669"/>
    <property type="project" value="UniProtKB-UniRule"/>
</dbReference>
<dbReference type="Proteomes" id="UP000193435">
    <property type="component" value="Unassembled WGS sequence"/>
</dbReference>
<evidence type="ECO:0000256" key="4">
    <source>
        <dbReference type="ARBA" id="ARBA00022555"/>
    </source>
</evidence>
<dbReference type="InterPro" id="IPR049961">
    <property type="entry name" value="ThiI_N"/>
</dbReference>
<evidence type="ECO:0000256" key="18">
    <source>
        <dbReference type="ARBA" id="ARBA00080570"/>
    </source>
</evidence>
<dbReference type="GO" id="GO:0002937">
    <property type="term" value="P:tRNA 4-thiouridine biosynthesis"/>
    <property type="evidence" value="ECO:0007669"/>
    <property type="project" value="TreeGrafter"/>
</dbReference>
<dbReference type="GO" id="GO:0005829">
    <property type="term" value="C:cytosol"/>
    <property type="evidence" value="ECO:0007669"/>
    <property type="project" value="TreeGrafter"/>
</dbReference>
<dbReference type="GO" id="GO:0052837">
    <property type="term" value="P:thiazole biosynthetic process"/>
    <property type="evidence" value="ECO:0007669"/>
    <property type="project" value="TreeGrafter"/>
</dbReference>
<dbReference type="UniPathway" id="UPA00060"/>
<dbReference type="GO" id="GO:0004810">
    <property type="term" value="F:CCA tRNA nucleotidyltransferase activity"/>
    <property type="evidence" value="ECO:0007669"/>
    <property type="project" value="InterPro"/>
</dbReference>
<evidence type="ECO:0000256" key="19">
    <source>
        <dbReference type="HAMAP-Rule" id="MF_00021"/>
    </source>
</evidence>
<keyword evidence="22" id="KW-1185">Reference proteome</keyword>
<dbReference type="GO" id="GO:0009228">
    <property type="term" value="P:thiamine biosynthetic process"/>
    <property type="evidence" value="ECO:0007669"/>
    <property type="project" value="UniProtKB-KW"/>
</dbReference>
<evidence type="ECO:0000256" key="1">
    <source>
        <dbReference type="ARBA" id="ARBA00004496"/>
    </source>
</evidence>
<evidence type="ECO:0000256" key="11">
    <source>
        <dbReference type="ARBA" id="ARBA00052330"/>
    </source>
</evidence>
<proteinExistence type="inferred from homology"/>
<feature type="binding site" evidence="19">
    <location>
        <begin position="208"/>
        <end position="209"/>
    </location>
    <ligand>
        <name>ATP</name>
        <dbReference type="ChEBI" id="CHEBI:30616"/>
    </ligand>
</feature>
<accession>A0A1X7NP64</accession>
<dbReference type="InterPro" id="IPR054173">
    <property type="entry name" value="ThiI_fer"/>
</dbReference>
<evidence type="ECO:0000256" key="10">
    <source>
        <dbReference type="ARBA" id="ARBA00050570"/>
    </source>
</evidence>
<dbReference type="OrthoDB" id="9773948at2"/>
<comment type="catalytic activity">
    <reaction evidence="10 19">
        <text>[ThiI sulfur-carrier protein]-S-sulfanyl-L-cysteine + a uridine in tRNA + 2 reduced [2Fe-2S]-[ferredoxin] + ATP + H(+) = [ThiI sulfur-carrier protein]-L-cysteine + a 4-thiouridine in tRNA + 2 oxidized [2Fe-2S]-[ferredoxin] + AMP + diphosphate</text>
        <dbReference type="Rhea" id="RHEA:24176"/>
        <dbReference type="Rhea" id="RHEA-COMP:10000"/>
        <dbReference type="Rhea" id="RHEA-COMP:10001"/>
        <dbReference type="Rhea" id="RHEA-COMP:13337"/>
        <dbReference type="Rhea" id="RHEA-COMP:13338"/>
        <dbReference type="Rhea" id="RHEA-COMP:13339"/>
        <dbReference type="Rhea" id="RHEA-COMP:13340"/>
        <dbReference type="ChEBI" id="CHEBI:15378"/>
        <dbReference type="ChEBI" id="CHEBI:29950"/>
        <dbReference type="ChEBI" id="CHEBI:30616"/>
        <dbReference type="ChEBI" id="CHEBI:33019"/>
        <dbReference type="ChEBI" id="CHEBI:33737"/>
        <dbReference type="ChEBI" id="CHEBI:33738"/>
        <dbReference type="ChEBI" id="CHEBI:61963"/>
        <dbReference type="ChEBI" id="CHEBI:65315"/>
        <dbReference type="ChEBI" id="CHEBI:136798"/>
        <dbReference type="ChEBI" id="CHEBI:456215"/>
        <dbReference type="EC" id="2.8.1.4"/>
    </reaction>
</comment>
<dbReference type="FunFam" id="3.40.50.620:FF:000053">
    <property type="entry name" value="Probable tRNA sulfurtransferase"/>
    <property type="match status" value="1"/>
</dbReference>
<dbReference type="SMART" id="SM00981">
    <property type="entry name" value="THUMP"/>
    <property type="match status" value="1"/>
</dbReference>
<evidence type="ECO:0000313" key="21">
    <source>
        <dbReference type="EMBL" id="SMH39221.1"/>
    </source>
</evidence>
<dbReference type="SUPFAM" id="SSF143437">
    <property type="entry name" value="THUMP domain-like"/>
    <property type="match status" value="1"/>
</dbReference>
<keyword evidence="3 19" id="KW-0963">Cytoplasm</keyword>
<dbReference type="PANTHER" id="PTHR43209:SF1">
    <property type="entry name" value="TRNA SULFURTRANSFERASE"/>
    <property type="match status" value="1"/>
</dbReference>
<dbReference type="Pfam" id="PF22025">
    <property type="entry name" value="ThiI_fer"/>
    <property type="match status" value="1"/>
</dbReference>
<evidence type="ECO:0000256" key="8">
    <source>
        <dbReference type="ARBA" id="ARBA00022884"/>
    </source>
</evidence>
<comment type="subcellular location">
    <subcellularLocation>
        <location evidence="1 19">Cytoplasm</location>
    </subcellularLocation>
</comment>
<evidence type="ECO:0000256" key="15">
    <source>
        <dbReference type="ARBA" id="ARBA00071867"/>
    </source>
</evidence>
<dbReference type="CDD" id="cd11716">
    <property type="entry name" value="THUMP_ThiI"/>
    <property type="match status" value="1"/>
</dbReference>
<dbReference type="HAMAP" id="MF_00021">
    <property type="entry name" value="ThiI"/>
    <property type="match status" value="1"/>
</dbReference>
<dbReference type="RefSeq" id="WP_085560246.1">
    <property type="nucleotide sequence ID" value="NZ_FOAH01000002.1"/>
</dbReference>
<comment type="pathway">
    <text evidence="2 19">Cofactor biosynthesis; thiamine diphosphate biosynthesis.</text>
</comment>
<name>A0A1X7NP64_9LACT</name>
<dbReference type="EC" id="2.8.1.4" evidence="14 19"/>
<comment type="catalytic activity">
    <reaction evidence="11 19">
        <text>[ThiS sulfur-carrier protein]-C-terminal Gly-Gly-AMP + S-sulfanyl-L-cysteinyl-[cysteine desulfurase] + AH2 = [ThiS sulfur-carrier protein]-C-terminal-Gly-aminoethanethioate + L-cysteinyl-[cysteine desulfurase] + A + AMP + 2 H(+)</text>
        <dbReference type="Rhea" id="RHEA:43340"/>
        <dbReference type="Rhea" id="RHEA-COMP:12157"/>
        <dbReference type="Rhea" id="RHEA-COMP:12158"/>
        <dbReference type="Rhea" id="RHEA-COMP:12910"/>
        <dbReference type="Rhea" id="RHEA-COMP:19908"/>
        <dbReference type="ChEBI" id="CHEBI:13193"/>
        <dbReference type="ChEBI" id="CHEBI:15378"/>
        <dbReference type="ChEBI" id="CHEBI:17499"/>
        <dbReference type="ChEBI" id="CHEBI:29950"/>
        <dbReference type="ChEBI" id="CHEBI:61963"/>
        <dbReference type="ChEBI" id="CHEBI:90618"/>
        <dbReference type="ChEBI" id="CHEBI:232372"/>
        <dbReference type="ChEBI" id="CHEBI:456215"/>
    </reaction>
</comment>
<sequence>MQYNEVMVRYGELSTKGKNKKKFINKLIQNVKFALYDFEQLEVTGDRDRMHLKLNGADSAIVLERLESIFGIQNFSPVMRLERDIEKMKKITVEMVQELYTEGKSFKITARRSDHEFSLDTDQINHLLGSEVLKNIEDIKVKMKNPDINIRVEIRNEGIFLSSETILGAGGLPVGSSGKGILMLSGGIDSPVAGYLTMKRGVEIEAVHFHSPPYTSTRSLQKAKDLTSKMAAFVGNIVFIEVPFTEIQEEIKKCVPEGYSMTVTRRMMLRITEKIREKQNGLAIINGESLGQVASQTLHSMIAINDVTVTPIIRPVVSMDKNEIIDLAQKIETFELSIQPFEDCCTIFAPTTPKTRPDLEKSRRYEARLNIEELIQHTMDNLVYSEIKVGDTLENQQTDKYSSLL</sequence>
<keyword evidence="5 19" id="KW-0808">Transferase</keyword>
<dbReference type="NCBIfam" id="TIGR00342">
    <property type="entry name" value="tRNA uracil 4-sulfurtransferase ThiI"/>
    <property type="match status" value="1"/>
</dbReference>
<comment type="function">
    <text evidence="12 19">Catalyzes the ATP-dependent transfer of a sulfur to tRNA to produce 4-thiouridine in position 8 of tRNAs, which functions as a near-UV photosensor. Also catalyzes the transfer of sulfur to the sulfur carrier protein ThiS, forming ThiS-thiocarboxylate. This is a step in the synthesis of thiazole, in the thiamine biosynthesis pathway. The sulfur is donated as persulfide by IscS.</text>
</comment>
<organism evidence="21 22">
    <name type="scientific">Carnobacterium iners</name>
    <dbReference type="NCBI Taxonomy" id="1073423"/>
    <lineage>
        <taxon>Bacteria</taxon>
        <taxon>Bacillati</taxon>
        <taxon>Bacillota</taxon>
        <taxon>Bacilli</taxon>
        <taxon>Lactobacillales</taxon>
        <taxon>Carnobacteriaceae</taxon>
        <taxon>Carnobacterium</taxon>
    </lineage>
</organism>
<keyword evidence="8 19" id="KW-0694">RNA-binding</keyword>
<dbReference type="Gene3D" id="3.40.50.620">
    <property type="entry name" value="HUPs"/>
    <property type="match status" value="1"/>
</dbReference>
<feature type="binding site" evidence="19">
    <location>
        <begin position="183"/>
        <end position="184"/>
    </location>
    <ligand>
        <name>ATP</name>
        <dbReference type="ChEBI" id="CHEBI:30616"/>
    </ligand>
</feature>
<evidence type="ECO:0000256" key="13">
    <source>
        <dbReference type="ARBA" id="ARBA00061472"/>
    </source>
</evidence>
<evidence type="ECO:0000256" key="17">
    <source>
        <dbReference type="ARBA" id="ARBA00077849"/>
    </source>
</evidence>
<evidence type="ECO:0000256" key="2">
    <source>
        <dbReference type="ARBA" id="ARBA00004948"/>
    </source>
</evidence>
<dbReference type="EMBL" id="FXBJ01000002">
    <property type="protein sequence ID" value="SMH39221.1"/>
    <property type="molecule type" value="Genomic_DNA"/>
</dbReference>
<feature type="binding site" evidence="19">
    <location>
        <position position="265"/>
    </location>
    <ligand>
        <name>ATP</name>
        <dbReference type="ChEBI" id="CHEBI:30616"/>
    </ligand>
</feature>
<evidence type="ECO:0000256" key="7">
    <source>
        <dbReference type="ARBA" id="ARBA00022840"/>
    </source>
</evidence>
<evidence type="ECO:0000259" key="20">
    <source>
        <dbReference type="PROSITE" id="PS51165"/>
    </source>
</evidence>
<dbReference type="SUPFAM" id="SSF52402">
    <property type="entry name" value="Adenine nucleotide alpha hydrolases-like"/>
    <property type="match status" value="1"/>
</dbReference>
<dbReference type="GO" id="GO:0009229">
    <property type="term" value="P:thiamine diphosphate biosynthetic process"/>
    <property type="evidence" value="ECO:0007669"/>
    <property type="project" value="UniProtKB-UniRule"/>
</dbReference>
<dbReference type="Pfam" id="PF02926">
    <property type="entry name" value="THUMP"/>
    <property type="match status" value="1"/>
</dbReference>
<evidence type="ECO:0000256" key="5">
    <source>
        <dbReference type="ARBA" id="ARBA00022679"/>
    </source>
</evidence>
<keyword evidence="4 19" id="KW-0820">tRNA-binding</keyword>
<dbReference type="InterPro" id="IPR020536">
    <property type="entry name" value="ThiI_AANH"/>
</dbReference>
<dbReference type="CDD" id="cd01712">
    <property type="entry name" value="PPase_ThiI"/>
    <property type="match status" value="1"/>
</dbReference>
<evidence type="ECO:0000256" key="3">
    <source>
        <dbReference type="ARBA" id="ARBA00022490"/>
    </source>
</evidence>
<evidence type="ECO:0000313" key="22">
    <source>
        <dbReference type="Proteomes" id="UP000193435"/>
    </source>
</evidence>
<dbReference type="InterPro" id="IPR003720">
    <property type="entry name" value="tRNA_STrfase"/>
</dbReference>
<keyword evidence="9 19" id="KW-0784">Thiamine biosynthesis</keyword>
<feature type="binding site" evidence="19">
    <location>
        <position position="287"/>
    </location>
    <ligand>
        <name>ATP</name>
        <dbReference type="ChEBI" id="CHEBI:30616"/>
    </ligand>
</feature>
<gene>
    <name evidence="19" type="primary">thiI</name>
    <name evidence="21" type="ORF">SAMN04488700_2221</name>
</gene>
<keyword evidence="7 19" id="KW-0067">ATP-binding</keyword>
<dbReference type="InterPro" id="IPR004114">
    <property type="entry name" value="THUMP_dom"/>
</dbReference>
<protein>
    <recommendedName>
        <fullName evidence="15 19">Probable tRNA sulfurtransferase</fullName>
        <ecNumber evidence="14 19">2.8.1.4</ecNumber>
    </recommendedName>
    <alternativeName>
        <fullName evidence="16 19">Sulfur carrier protein ThiS sulfurtransferase</fullName>
    </alternativeName>
    <alternativeName>
        <fullName evidence="17 19">Thiamine biosynthesis protein ThiI</fullName>
    </alternativeName>
    <alternativeName>
        <fullName evidence="18 19">tRNA 4-thiouridine synthase</fullName>
    </alternativeName>
</protein>
<evidence type="ECO:0000256" key="9">
    <source>
        <dbReference type="ARBA" id="ARBA00022977"/>
    </source>
</evidence>
<dbReference type="Pfam" id="PF02568">
    <property type="entry name" value="ThiI"/>
    <property type="match status" value="1"/>
</dbReference>
<reference evidence="21 22" key="1">
    <citation type="submission" date="2017-04" db="EMBL/GenBank/DDBJ databases">
        <authorList>
            <person name="Afonso C.L."/>
            <person name="Miller P.J."/>
            <person name="Scott M.A."/>
            <person name="Spackman E."/>
            <person name="Goraichik I."/>
            <person name="Dimitrov K.M."/>
            <person name="Suarez D.L."/>
            <person name="Swayne D.E."/>
        </authorList>
    </citation>
    <scope>NUCLEOTIDE SEQUENCE [LARGE SCALE GENOMIC DNA]</scope>
    <source>
        <strain evidence="21 22">LMG26642</strain>
    </source>
</reference>
<evidence type="ECO:0000256" key="16">
    <source>
        <dbReference type="ARBA" id="ARBA00075337"/>
    </source>
</evidence>
<evidence type="ECO:0000256" key="12">
    <source>
        <dbReference type="ARBA" id="ARBA00058382"/>
    </source>
</evidence>
<evidence type="ECO:0000256" key="14">
    <source>
        <dbReference type="ARBA" id="ARBA00066827"/>
    </source>
</evidence>
<keyword evidence="6 19" id="KW-0547">Nucleotide-binding</keyword>
<feature type="domain" description="THUMP" evidence="20">
    <location>
        <begin position="60"/>
        <end position="165"/>
    </location>
</feature>
<feature type="binding site" evidence="19">
    <location>
        <position position="296"/>
    </location>
    <ligand>
        <name>ATP</name>
        <dbReference type="ChEBI" id="CHEBI:30616"/>
    </ligand>
</feature>
<dbReference type="Gene3D" id="3.30.2130.30">
    <property type="match status" value="1"/>
</dbReference>
<comment type="similarity">
    <text evidence="13 19">Belongs to the ThiI family.</text>
</comment>
<dbReference type="PROSITE" id="PS51165">
    <property type="entry name" value="THUMP"/>
    <property type="match status" value="1"/>
</dbReference>
<dbReference type="InterPro" id="IPR050102">
    <property type="entry name" value="tRNA_sulfurtransferase_ThiI"/>
</dbReference>
<dbReference type="STRING" id="1073423.SAMN04488700_2221"/>
<dbReference type="InterPro" id="IPR014729">
    <property type="entry name" value="Rossmann-like_a/b/a_fold"/>
</dbReference>
<dbReference type="InterPro" id="IPR049962">
    <property type="entry name" value="THUMP_ThiI"/>
</dbReference>
<dbReference type="GO" id="GO:0140741">
    <property type="term" value="F:tRNA-uracil-4 sulfurtransferase activity"/>
    <property type="evidence" value="ECO:0007669"/>
    <property type="project" value="UniProtKB-EC"/>
</dbReference>